<dbReference type="AlphaFoldDB" id="A0A3D9L9Y4"/>
<comment type="caution">
    <text evidence="8">The sequence shown here is derived from an EMBL/GenBank/DDBJ whole genome shotgun (WGS) entry which is preliminary data.</text>
</comment>
<dbReference type="InterPro" id="IPR056740">
    <property type="entry name" value="ILV_EDD_C"/>
</dbReference>
<keyword evidence="3" id="KW-0411">Iron-sulfur</keyword>
<dbReference type="RefSeq" id="WP_170144519.1">
    <property type="nucleotide sequence ID" value="NZ_QREH01000001.1"/>
</dbReference>
<dbReference type="SUPFAM" id="SSF143975">
    <property type="entry name" value="IlvD/EDD N-terminal domain-like"/>
    <property type="match status" value="1"/>
</dbReference>
<keyword evidence="4" id="KW-0456">Lyase</keyword>
<dbReference type="PROSITE" id="PS00886">
    <property type="entry name" value="ILVD_EDD_1"/>
    <property type="match status" value="1"/>
</dbReference>
<keyword evidence="5" id="KW-0100">Branched-chain amino acid biosynthesis</keyword>
<evidence type="ECO:0000256" key="3">
    <source>
        <dbReference type="ARBA" id="ARBA00023014"/>
    </source>
</evidence>
<proteinExistence type="inferred from homology"/>
<dbReference type="PANTHER" id="PTHR43661">
    <property type="entry name" value="D-XYLONATE DEHYDRATASE"/>
    <property type="match status" value="1"/>
</dbReference>
<dbReference type="InterPro" id="IPR037237">
    <property type="entry name" value="IlvD/EDD_N"/>
</dbReference>
<evidence type="ECO:0000256" key="2">
    <source>
        <dbReference type="ARBA" id="ARBA00022714"/>
    </source>
</evidence>
<dbReference type="GO" id="GO:0016836">
    <property type="term" value="F:hydro-lyase activity"/>
    <property type="evidence" value="ECO:0007669"/>
    <property type="project" value="UniProtKB-ARBA"/>
</dbReference>
<feature type="domain" description="Dihydroxy-acid/6-phosphogluconate dehydratase N-terminal" evidence="6">
    <location>
        <begin position="33"/>
        <end position="348"/>
    </location>
</feature>
<dbReference type="Gene3D" id="3.50.30.80">
    <property type="entry name" value="IlvD/EDD C-terminal domain-like"/>
    <property type="match status" value="1"/>
</dbReference>
<dbReference type="InterPro" id="IPR000581">
    <property type="entry name" value="ILV_EDD_N"/>
</dbReference>
<evidence type="ECO:0000256" key="4">
    <source>
        <dbReference type="ARBA" id="ARBA00023239"/>
    </source>
</evidence>
<evidence type="ECO:0000256" key="1">
    <source>
        <dbReference type="ARBA" id="ARBA00006486"/>
    </source>
</evidence>
<evidence type="ECO:0000313" key="9">
    <source>
        <dbReference type="Proteomes" id="UP000256727"/>
    </source>
</evidence>
<keyword evidence="2" id="KW-0001">2Fe-2S</keyword>
<comment type="similarity">
    <text evidence="1">Belongs to the IlvD/Edd family.</text>
</comment>
<dbReference type="Pfam" id="PF00920">
    <property type="entry name" value="ILVD_EDD_N"/>
    <property type="match status" value="1"/>
</dbReference>
<reference evidence="8 9" key="1">
    <citation type="submission" date="2018-07" db="EMBL/GenBank/DDBJ databases">
        <title>Sequencing the genomes of 1000 actinobacteria strains.</title>
        <authorList>
            <person name="Klenk H.-P."/>
        </authorList>
    </citation>
    <scope>NUCLEOTIDE SEQUENCE [LARGE SCALE GENOMIC DNA]</scope>
    <source>
        <strain evidence="8 9">DSM 14442</strain>
    </source>
</reference>
<dbReference type="GO" id="GO:0009082">
    <property type="term" value="P:branched-chain amino acid biosynthetic process"/>
    <property type="evidence" value="ECO:0007669"/>
    <property type="project" value="UniProtKB-KW"/>
</dbReference>
<dbReference type="GO" id="GO:0051537">
    <property type="term" value="F:2 iron, 2 sulfur cluster binding"/>
    <property type="evidence" value="ECO:0007669"/>
    <property type="project" value="UniProtKB-KW"/>
</dbReference>
<dbReference type="Proteomes" id="UP000256727">
    <property type="component" value="Unassembled WGS sequence"/>
</dbReference>
<sequence length="571" mass="59164">MELRSNFPVGSPRWATRRTQWKALGLSDEDVVKPKIAVVNSSSKLSPCFSHLDVIADQVVEAIREAGAVGFEIRTVAPTDFIMAAGGRGGYVLSSRDLLANDIEAAVEGGQLDGMICLASCDKTTPGQLMAAGRINVPTIVVPCGYQPCGILDNGEPADIEEVFMKAGHVATGGITIEDLCTISDRAIAGPGVCTGMGTANTMHIMAEALGMSLPGSAPVAANSTAMWENARASARTIVEAVLAQRRPRDILTPGAFRNAVAAVLAVSGSINSVKHLQAIAVESGVDVDISALFAELGREVGPLTAIRPSGPDSIEDLEAAGGALGVLLQLRPVLDLEVATIGGCTLRGVLQRAPEPDASIIGPLHEPRATHATIQILYGTLAPAGSIVKLSATERRQDSFEGPALVFEDAAEAISAINAHQVEAGSVLVLRGLGPSGTPGMGMASNVVFALNGAGLTGQVAVVTDGQLSGLVNQGIVVGEVKPEGALEGPLGLVHDGDRIRADMPARTVDLLVSGEELERRRLTRPAREPATTGGWLGVYARTVTPLERGATLVPDTAPALQHHHYAKDS</sequence>
<keyword evidence="9" id="KW-1185">Reference proteome</keyword>
<dbReference type="GO" id="GO:0005829">
    <property type="term" value="C:cytosol"/>
    <property type="evidence" value="ECO:0007669"/>
    <property type="project" value="TreeGrafter"/>
</dbReference>
<gene>
    <name evidence="8" type="ORF">C8E99_0722</name>
</gene>
<evidence type="ECO:0000259" key="6">
    <source>
        <dbReference type="Pfam" id="PF00920"/>
    </source>
</evidence>
<dbReference type="InterPro" id="IPR020558">
    <property type="entry name" value="DiOHA_6PGluconate_deHydtase_CS"/>
</dbReference>
<accession>A0A3D9L9Y4</accession>
<evidence type="ECO:0000313" key="8">
    <source>
        <dbReference type="EMBL" id="REE02932.1"/>
    </source>
</evidence>
<keyword evidence="2" id="KW-0408">Iron</keyword>
<keyword evidence="5" id="KW-0028">Amino-acid biosynthesis</keyword>
<keyword evidence="2" id="KW-0479">Metal-binding</keyword>
<dbReference type="PANTHER" id="PTHR43661:SF3">
    <property type="entry name" value="D-XYLONATE DEHYDRATASE YAGF-RELATED"/>
    <property type="match status" value="1"/>
</dbReference>
<evidence type="ECO:0000259" key="7">
    <source>
        <dbReference type="Pfam" id="PF24877"/>
    </source>
</evidence>
<dbReference type="Pfam" id="PF24877">
    <property type="entry name" value="ILV_EDD_C"/>
    <property type="match status" value="1"/>
</dbReference>
<feature type="domain" description="Dihydroxy-acid/6-phosphogluconate dehydratase C-terminal" evidence="7">
    <location>
        <begin position="361"/>
        <end position="552"/>
    </location>
</feature>
<dbReference type="InterPro" id="IPR042096">
    <property type="entry name" value="Dihydro-acid_dehy_C"/>
</dbReference>
<evidence type="ECO:0000256" key="5">
    <source>
        <dbReference type="ARBA" id="ARBA00023304"/>
    </source>
</evidence>
<organism evidence="8 9">
    <name type="scientific">Citricoccus muralis</name>
    <dbReference type="NCBI Taxonomy" id="169134"/>
    <lineage>
        <taxon>Bacteria</taxon>
        <taxon>Bacillati</taxon>
        <taxon>Actinomycetota</taxon>
        <taxon>Actinomycetes</taxon>
        <taxon>Micrococcales</taxon>
        <taxon>Micrococcaceae</taxon>
        <taxon>Citricoccus</taxon>
    </lineage>
</organism>
<dbReference type="SUPFAM" id="SSF52016">
    <property type="entry name" value="LeuD/IlvD-like"/>
    <property type="match status" value="1"/>
</dbReference>
<name>A0A3D9L9Y4_9MICC</name>
<dbReference type="EMBL" id="QREH01000001">
    <property type="protein sequence ID" value="REE02932.1"/>
    <property type="molecule type" value="Genomic_DNA"/>
</dbReference>
<protein>
    <submittedName>
        <fullName evidence="8">Dihydroxyacid dehydratase</fullName>
    </submittedName>
</protein>